<evidence type="ECO:0000313" key="5">
    <source>
        <dbReference type="Proteomes" id="UP000436088"/>
    </source>
</evidence>
<dbReference type="CDD" id="cd05402">
    <property type="entry name" value="NT_PAP_TUTase"/>
    <property type="match status" value="1"/>
</dbReference>
<dbReference type="PANTHER" id="PTHR45979:SF6">
    <property type="entry name" value="NUCLEOTIDYLTRANSFERASE DOMAIN PROTEIN"/>
    <property type="match status" value="1"/>
</dbReference>
<organism evidence="4 5">
    <name type="scientific">Hibiscus syriacus</name>
    <name type="common">Rose of Sharon</name>
    <dbReference type="NCBI Taxonomy" id="106335"/>
    <lineage>
        <taxon>Eukaryota</taxon>
        <taxon>Viridiplantae</taxon>
        <taxon>Streptophyta</taxon>
        <taxon>Embryophyta</taxon>
        <taxon>Tracheophyta</taxon>
        <taxon>Spermatophyta</taxon>
        <taxon>Magnoliopsida</taxon>
        <taxon>eudicotyledons</taxon>
        <taxon>Gunneridae</taxon>
        <taxon>Pentapetalae</taxon>
        <taxon>rosids</taxon>
        <taxon>malvids</taxon>
        <taxon>Malvales</taxon>
        <taxon>Malvaceae</taxon>
        <taxon>Malvoideae</taxon>
        <taxon>Hibiscus</taxon>
    </lineage>
</organism>
<feature type="domain" description="Poly(A) RNA polymerase mitochondrial-like central palm" evidence="2">
    <location>
        <begin position="68"/>
        <end position="185"/>
    </location>
</feature>
<gene>
    <name evidence="4" type="ORF">F3Y22_tig00012104pilonHSYRG00041</name>
</gene>
<evidence type="ECO:0000259" key="3">
    <source>
        <dbReference type="Pfam" id="PF26180"/>
    </source>
</evidence>
<keyword evidence="5" id="KW-1185">Reference proteome</keyword>
<comment type="caution">
    <text evidence="4">The sequence shown here is derived from an EMBL/GenBank/DDBJ whole genome shotgun (WGS) entry which is preliminary data.</text>
</comment>
<dbReference type="Pfam" id="PF22600">
    <property type="entry name" value="MTPAP-like_central"/>
    <property type="match status" value="1"/>
</dbReference>
<dbReference type="Gene3D" id="3.30.460.10">
    <property type="entry name" value="Beta Polymerase, domain 2"/>
    <property type="match status" value="1"/>
</dbReference>
<dbReference type="Proteomes" id="UP000436088">
    <property type="component" value="Unassembled WGS sequence"/>
</dbReference>
<dbReference type="EMBL" id="VEPZ02000514">
    <property type="protein sequence ID" value="KAE8723644.1"/>
    <property type="molecule type" value="Genomic_DNA"/>
</dbReference>
<dbReference type="PANTHER" id="PTHR45979">
    <property type="entry name" value="PAP/OAS1 SUBSTRATE-BINDING DOMAIN SUPERFAMILY"/>
    <property type="match status" value="1"/>
</dbReference>
<feature type="region of interest" description="Disordered" evidence="1">
    <location>
        <begin position="640"/>
        <end position="666"/>
    </location>
</feature>
<evidence type="ECO:0000313" key="4">
    <source>
        <dbReference type="EMBL" id="KAE8723644.1"/>
    </source>
</evidence>
<dbReference type="SUPFAM" id="SSF81631">
    <property type="entry name" value="PAP/OAS1 substrate-binding domain"/>
    <property type="match status" value="1"/>
</dbReference>
<dbReference type="Gene3D" id="1.10.1410.10">
    <property type="match status" value="1"/>
</dbReference>
<dbReference type="SUPFAM" id="SSF81301">
    <property type="entry name" value="Nucleotidyltransferase"/>
    <property type="match status" value="1"/>
</dbReference>
<sequence length="666" mass="73849">MEDFQVCLAASSSLSLSSTSSSYPLSHPSSPSSSYLSVSSSSFSSSTNPIPLSIDGELWLLAEKRALEILCIVQPSLVSEENRKSVIFYFQTLIRAYCGSEVFPFGSVPLKTFLPDGDIDLTALTQSNMEENLAQHICSILQDNRQNPGFIVQNVQYIPAQVKIVKCTVNDIPVDISFNQMAGLSALCFLEKVNQLIGKDHLFKRSIILIKSWCYYESRILGAHHGLISTYALETMILHIINVFHSSLCGPLSVLHKFLDYYSTFDWANYCITITGPLPISSLPAGFAGTPETDGDEFLLSRDFLRYCRESYCASLQFPEVGDNAFPVKNMNIVDPLKVHNNLGRSVSKGNFHRIRCALIYGTQTFGEVLMLPGEKMGIGLENFFVNTLNRNGRGQRPDVQVPVHAFGTGKSEVSRLSGDFDVYCNGLLYSQWYHYYALNVPVMPATTVSSPSQTPKHGAWDALRWFVRCKRNTFYRKGTNFFIPRLQFAHPFALQLPAAYGIDNMTKSRGTGTYIPNMARQSYGEMQPCTSKRNHKPSNSPKENDPIENGRGNGSRHDLGLSTEQFPPLPSTKRTAAAGPSRPPALKSLVLKNGGSQCLSAIKFGCYEGPLPAGTHSSPPSLKDPKLCIPSVEKQKQKDLCERKRAPGEPFQLQDNEDFPPLLPM</sequence>
<protein>
    <submittedName>
        <fullName evidence="4">Melibiase family protein isoform 1</fullName>
    </submittedName>
</protein>
<reference evidence="4" key="1">
    <citation type="submission" date="2019-09" db="EMBL/GenBank/DDBJ databases">
        <title>Draft genome information of white flower Hibiscus syriacus.</title>
        <authorList>
            <person name="Kim Y.-M."/>
        </authorList>
    </citation>
    <scope>NUCLEOTIDE SEQUENCE [LARGE SCALE GENOMIC DNA]</scope>
    <source>
        <strain evidence="4">YM2019G1</strain>
    </source>
</reference>
<dbReference type="InterPro" id="IPR054708">
    <property type="entry name" value="MTPAP-like_central"/>
</dbReference>
<evidence type="ECO:0000256" key="1">
    <source>
        <dbReference type="SAM" id="MobiDB-lite"/>
    </source>
</evidence>
<dbReference type="AlphaFoldDB" id="A0A6A3C4D1"/>
<proteinExistence type="predicted"/>
<accession>A0A6A3C4D1</accession>
<feature type="region of interest" description="Disordered" evidence="1">
    <location>
        <begin position="528"/>
        <end position="585"/>
    </location>
</feature>
<dbReference type="InterPro" id="IPR058920">
    <property type="entry name" value="PAP-OAS1-bd-rel"/>
</dbReference>
<name>A0A6A3C4D1_HIBSY</name>
<feature type="domain" description="PAP/OAS1 substrate-binding-related" evidence="3">
    <location>
        <begin position="197"/>
        <end position="389"/>
    </location>
</feature>
<dbReference type="InterPro" id="IPR043519">
    <property type="entry name" value="NT_sf"/>
</dbReference>
<dbReference type="InterPro" id="IPR058921">
    <property type="entry name" value="PAP/OAS1-rel"/>
</dbReference>
<dbReference type="Pfam" id="PF26180">
    <property type="entry name" value="PAP-OAS1"/>
    <property type="match status" value="1"/>
</dbReference>
<evidence type="ECO:0000259" key="2">
    <source>
        <dbReference type="Pfam" id="PF22600"/>
    </source>
</evidence>